<gene>
    <name evidence="1" type="ORF">Zmor_024805</name>
</gene>
<evidence type="ECO:0000313" key="1">
    <source>
        <dbReference type="EMBL" id="KAJ3632081.1"/>
    </source>
</evidence>
<organism evidence="1 2">
    <name type="scientific">Zophobas morio</name>
    <dbReference type="NCBI Taxonomy" id="2755281"/>
    <lineage>
        <taxon>Eukaryota</taxon>
        <taxon>Metazoa</taxon>
        <taxon>Ecdysozoa</taxon>
        <taxon>Arthropoda</taxon>
        <taxon>Hexapoda</taxon>
        <taxon>Insecta</taxon>
        <taxon>Pterygota</taxon>
        <taxon>Neoptera</taxon>
        <taxon>Endopterygota</taxon>
        <taxon>Coleoptera</taxon>
        <taxon>Polyphaga</taxon>
        <taxon>Cucujiformia</taxon>
        <taxon>Tenebrionidae</taxon>
        <taxon>Zophobas</taxon>
    </lineage>
</organism>
<keyword evidence="2" id="KW-1185">Reference proteome</keyword>
<protein>
    <submittedName>
        <fullName evidence="1">Uncharacterized protein</fullName>
    </submittedName>
</protein>
<accession>A0AA38M1D3</accession>
<name>A0AA38M1D3_9CUCU</name>
<sequence>MRICTLNLRTHCGSTGTSSETEQIAACSGAVVCEKLCTSPGHSAGPYKHCLPTPCRVLLRQAHQAHYGLLMSELIYEPWNRARYGHPRDALKHDYFLLM</sequence>
<comment type="caution">
    <text evidence="1">The sequence shown here is derived from an EMBL/GenBank/DDBJ whole genome shotgun (WGS) entry which is preliminary data.</text>
</comment>
<dbReference type="AlphaFoldDB" id="A0AA38M1D3"/>
<dbReference type="EMBL" id="JALNTZ010000708">
    <property type="protein sequence ID" value="KAJ3632081.1"/>
    <property type="molecule type" value="Genomic_DNA"/>
</dbReference>
<reference evidence="1" key="1">
    <citation type="journal article" date="2023" name="G3 (Bethesda)">
        <title>Whole genome assemblies of Zophobas morio and Tenebrio molitor.</title>
        <authorList>
            <person name="Kaur S."/>
            <person name="Stinson S.A."/>
            <person name="diCenzo G.C."/>
        </authorList>
    </citation>
    <scope>NUCLEOTIDE SEQUENCE</scope>
    <source>
        <strain evidence="1">QUZm001</strain>
    </source>
</reference>
<dbReference type="Proteomes" id="UP001168821">
    <property type="component" value="Unassembled WGS sequence"/>
</dbReference>
<evidence type="ECO:0000313" key="2">
    <source>
        <dbReference type="Proteomes" id="UP001168821"/>
    </source>
</evidence>
<proteinExistence type="predicted"/>